<feature type="region of interest" description="Disordered" evidence="1">
    <location>
        <begin position="583"/>
        <end position="636"/>
    </location>
</feature>
<accession>A0A9P4HXH5</accession>
<feature type="compositionally biased region" description="Basic residues" evidence="1">
    <location>
        <begin position="466"/>
        <end position="480"/>
    </location>
</feature>
<proteinExistence type="predicted"/>
<dbReference type="OrthoDB" id="3931096at2759"/>
<feature type="compositionally biased region" description="Polar residues" evidence="1">
    <location>
        <begin position="620"/>
        <end position="631"/>
    </location>
</feature>
<feature type="compositionally biased region" description="Polar residues" evidence="1">
    <location>
        <begin position="422"/>
        <end position="449"/>
    </location>
</feature>
<dbReference type="EMBL" id="ML978717">
    <property type="protein sequence ID" value="KAF2088271.1"/>
    <property type="molecule type" value="Genomic_DNA"/>
</dbReference>
<feature type="compositionally biased region" description="Polar residues" evidence="1">
    <location>
        <begin position="604"/>
        <end position="613"/>
    </location>
</feature>
<feature type="compositionally biased region" description="Low complexity" evidence="1">
    <location>
        <begin position="524"/>
        <end position="533"/>
    </location>
</feature>
<protein>
    <submittedName>
        <fullName evidence="2">Uncharacterized protein</fullName>
    </submittedName>
</protein>
<dbReference type="AlphaFoldDB" id="A0A9P4HXH5"/>
<comment type="caution">
    <text evidence="2">The sequence shown here is derived from an EMBL/GenBank/DDBJ whole genome shotgun (WGS) entry which is preliminary data.</text>
</comment>
<feature type="compositionally biased region" description="Low complexity" evidence="1">
    <location>
        <begin position="663"/>
        <end position="686"/>
    </location>
</feature>
<gene>
    <name evidence="2" type="ORF">K490DRAFT_56277</name>
</gene>
<evidence type="ECO:0000313" key="2">
    <source>
        <dbReference type="EMBL" id="KAF2088271.1"/>
    </source>
</evidence>
<feature type="region of interest" description="Disordered" evidence="1">
    <location>
        <begin position="402"/>
        <end position="568"/>
    </location>
</feature>
<reference evidence="2" key="1">
    <citation type="journal article" date="2020" name="Stud. Mycol.">
        <title>101 Dothideomycetes genomes: a test case for predicting lifestyles and emergence of pathogens.</title>
        <authorList>
            <person name="Haridas S."/>
            <person name="Albert R."/>
            <person name="Binder M."/>
            <person name="Bloem J."/>
            <person name="Labutti K."/>
            <person name="Salamov A."/>
            <person name="Andreopoulos B."/>
            <person name="Baker S."/>
            <person name="Barry K."/>
            <person name="Bills G."/>
            <person name="Bluhm B."/>
            <person name="Cannon C."/>
            <person name="Castanera R."/>
            <person name="Culley D."/>
            <person name="Daum C."/>
            <person name="Ezra D."/>
            <person name="Gonzalez J."/>
            <person name="Henrissat B."/>
            <person name="Kuo A."/>
            <person name="Liang C."/>
            <person name="Lipzen A."/>
            <person name="Lutzoni F."/>
            <person name="Magnuson J."/>
            <person name="Mondo S."/>
            <person name="Nolan M."/>
            <person name="Ohm R."/>
            <person name="Pangilinan J."/>
            <person name="Park H.-J."/>
            <person name="Ramirez L."/>
            <person name="Alfaro M."/>
            <person name="Sun H."/>
            <person name="Tritt A."/>
            <person name="Yoshinaga Y."/>
            <person name="Zwiers L.-H."/>
            <person name="Turgeon B."/>
            <person name="Goodwin S."/>
            <person name="Spatafora J."/>
            <person name="Crous P."/>
            <person name="Grigoriev I."/>
        </authorList>
    </citation>
    <scope>NUCLEOTIDE SEQUENCE</scope>
    <source>
        <strain evidence="2">CBS 121410</strain>
    </source>
</reference>
<dbReference type="Proteomes" id="UP000799776">
    <property type="component" value="Unassembled WGS sequence"/>
</dbReference>
<organism evidence="2 3">
    <name type="scientific">Saccharata proteae CBS 121410</name>
    <dbReference type="NCBI Taxonomy" id="1314787"/>
    <lineage>
        <taxon>Eukaryota</taxon>
        <taxon>Fungi</taxon>
        <taxon>Dikarya</taxon>
        <taxon>Ascomycota</taxon>
        <taxon>Pezizomycotina</taxon>
        <taxon>Dothideomycetes</taxon>
        <taxon>Dothideomycetes incertae sedis</taxon>
        <taxon>Botryosphaeriales</taxon>
        <taxon>Saccharataceae</taxon>
        <taxon>Saccharata</taxon>
    </lineage>
</organism>
<name>A0A9P4HXH5_9PEZI</name>
<feature type="region of interest" description="Disordered" evidence="1">
    <location>
        <begin position="651"/>
        <end position="697"/>
    </location>
</feature>
<evidence type="ECO:0000256" key="1">
    <source>
        <dbReference type="SAM" id="MobiDB-lite"/>
    </source>
</evidence>
<sequence length="720" mass="79232">MAVTLGARATNAEYLRLVLDDPRTYQNREGLLMVLTLAVEYQHEGAAATIAEYIAKPLVDAELLDLIDRLRMDTCPPWTHNLNEKRAMRLLGLIEKAKAQYATCLRAKDKRDVKILWPYESNLKTITQTRDDWLFLKGLLRRRYGEHASPPDEIGAHKGFSVVMDNHDFERLCQRPLGLLLHCEENVSPMFHRSKLTSKPRSLAQIHLQMAQQLHEIHQMRYSAATAPTKGENQTWYPFPNVVRKTNEHAALPLEEKYRRMDLLKEWDSSLEPHKLFTCSKTYPATADRQDSRFPRHWSSEDNVRDDRWGAKAGEHGSAASKTQIAVQPKLPNYGFDVRKPRGPPVEYQCKTSSPSSGSVNSVVIASLSTVAGTIQQMKSFVRKPSKGDAIPVVVDERLVDCNPGERAPPPVTPLTPISEVPSDSNVIETHSPCSSQQPKSDVPRQQSDPCGHPDTRTSTTTKPSTKFRRRASLGSKKVKVNTWQARRPSLRTIPSHSHLPKASTSTFDFAPPPKTTHNIARQDSGSVDGASDSGEDENPATPADHHVSPSRARTQPRPPAPAEKVAVVPSSTYSFARAAAAAGVPIPGKTPPTAASRKDSGLGSISPSTTTALKPFPRETQSAQPDTGNAEQRDDLDCCARWEGRGWCQGDVEQEEREEARAASTTTKTKTAPAAPPATMASSEAPSPPKTVPLMPQSRPSIVEVLGGGAASSQNVHRW</sequence>
<evidence type="ECO:0000313" key="3">
    <source>
        <dbReference type="Proteomes" id="UP000799776"/>
    </source>
</evidence>
<keyword evidence="3" id="KW-1185">Reference proteome</keyword>